<protein>
    <recommendedName>
        <fullName evidence="4">Secreted protein</fullName>
    </recommendedName>
</protein>
<evidence type="ECO:0000256" key="1">
    <source>
        <dbReference type="SAM" id="SignalP"/>
    </source>
</evidence>
<dbReference type="EMBL" id="CM017632">
    <property type="protein sequence ID" value="TYH51740.1"/>
    <property type="molecule type" value="Genomic_DNA"/>
</dbReference>
<name>A0A5D2JAP6_GOSTO</name>
<organism evidence="2 3">
    <name type="scientific">Gossypium tomentosum</name>
    <name type="common">Hawaiian cotton</name>
    <name type="synonym">Gossypium sandvicense</name>
    <dbReference type="NCBI Taxonomy" id="34277"/>
    <lineage>
        <taxon>Eukaryota</taxon>
        <taxon>Viridiplantae</taxon>
        <taxon>Streptophyta</taxon>
        <taxon>Embryophyta</taxon>
        <taxon>Tracheophyta</taxon>
        <taxon>Spermatophyta</taxon>
        <taxon>Magnoliopsida</taxon>
        <taxon>eudicotyledons</taxon>
        <taxon>Gunneridae</taxon>
        <taxon>Pentapetalae</taxon>
        <taxon>rosids</taxon>
        <taxon>malvids</taxon>
        <taxon>Malvales</taxon>
        <taxon>Malvaceae</taxon>
        <taxon>Malvoideae</taxon>
        <taxon>Gossypium</taxon>
    </lineage>
</organism>
<feature type="chain" id="PRO_5022791360" description="Secreted protein" evidence="1">
    <location>
        <begin position="24"/>
        <end position="75"/>
    </location>
</feature>
<keyword evidence="3" id="KW-1185">Reference proteome</keyword>
<gene>
    <name evidence="2" type="ORF">ES332_D10G299100v1</name>
</gene>
<dbReference type="AlphaFoldDB" id="A0A5D2JAP6"/>
<keyword evidence="1" id="KW-0732">Signal</keyword>
<reference evidence="2 3" key="1">
    <citation type="submission" date="2019-07" db="EMBL/GenBank/DDBJ databases">
        <title>WGS assembly of Gossypium tomentosum.</title>
        <authorList>
            <person name="Chen Z.J."/>
            <person name="Sreedasyam A."/>
            <person name="Ando A."/>
            <person name="Song Q."/>
            <person name="De L."/>
            <person name="Hulse-Kemp A."/>
            <person name="Ding M."/>
            <person name="Ye W."/>
            <person name="Kirkbride R."/>
            <person name="Jenkins J."/>
            <person name="Plott C."/>
            <person name="Lovell J."/>
            <person name="Lin Y.-M."/>
            <person name="Vaughn R."/>
            <person name="Liu B."/>
            <person name="Li W."/>
            <person name="Simpson S."/>
            <person name="Scheffler B."/>
            <person name="Saski C."/>
            <person name="Grover C."/>
            <person name="Hu G."/>
            <person name="Conover J."/>
            <person name="Carlson J."/>
            <person name="Shu S."/>
            <person name="Boston L."/>
            <person name="Williams M."/>
            <person name="Peterson D."/>
            <person name="Mcgee K."/>
            <person name="Jones D."/>
            <person name="Wendel J."/>
            <person name="Stelly D."/>
            <person name="Grimwood J."/>
            <person name="Schmutz J."/>
        </authorList>
    </citation>
    <scope>NUCLEOTIDE SEQUENCE [LARGE SCALE GENOMIC DNA]</scope>
    <source>
        <strain evidence="2">7179.01</strain>
    </source>
</reference>
<evidence type="ECO:0008006" key="4">
    <source>
        <dbReference type="Google" id="ProtNLM"/>
    </source>
</evidence>
<accession>A0A5D2JAP6</accession>
<feature type="signal peptide" evidence="1">
    <location>
        <begin position="1"/>
        <end position="23"/>
    </location>
</feature>
<dbReference type="Proteomes" id="UP000322667">
    <property type="component" value="Chromosome D10"/>
</dbReference>
<evidence type="ECO:0000313" key="2">
    <source>
        <dbReference type="EMBL" id="TYH51740.1"/>
    </source>
</evidence>
<evidence type="ECO:0000313" key="3">
    <source>
        <dbReference type="Proteomes" id="UP000322667"/>
    </source>
</evidence>
<sequence>MMMMMVMLMLMLIMVQQPLFSVGASSRFTKSILSGNKWLSSLFHSKQELTRKEALKMQMVQYRGYIANLFYVHFC</sequence>
<proteinExistence type="predicted"/>